<name>A0A2C6L3L9_9APIC</name>
<dbReference type="GeneID" id="94427229"/>
<feature type="region of interest" description="Disordered" evidence="1">
    <location>
        <begin position="303"/>
        <end position="402"/>
    </location>
</feature>
<sequence>MLGTRDLSGADEMFCCNPLSGAGAPATSTANHGGLSTTRASPQVTPAPSPGPPPLTLRDFLQLLGESVAVLEGVRLLLLQLLQWGGDVGSLLRSSILFQKTLSFLSLSFSRLVRLPFALLYFLFGKTGSLERSPFLTRTTRDHDGDRRFGVLQRAWREALLPAATPSALPAISLASGLYGGKGEHGLLQGGTDTGTKRRSATGWLTTMMWLASSNQQPGGSGGSRLGRLVYALLVFGVAYRLCSLWKKYRRLLSDYKAVVALLRKQRAAAAAAEQARGEREKESSLNERQRLLESFFQSFCVHSSSPFSPSSDRSRGRELTTANRAVVGLSGSRRPSGRGQTTSAEGSTFLEEKNTSESDDGRSSSPRSPHFPFASSSSSTVLPSSVNEPLTQTRGSPGRLDASLGEELHRIRGSSSTCSSTCTDQSEQDQRRLLPVLICDELEAIERKKAGAQGTLLASRGSSTEEQICPAASDSLSREVLSSVSSSTKAPSATNTQASTPPRGLTKGKEVPLSFSSCSLAPSLGSFSSSSSRPFFSAPFSSACNAVGSSCSVFAPLACSSHLDTFSTAAFSDTLSQHPLQPQRRFGAEERLSEPLFDDNPFLALVSSEIAQGREKFERNTRAGRENTEEGSAGMPAVPVQSCGRVGSESGTGASSVLPVLSETGAADVRKDGAEGSGDEKQEQGTEQASTTADDELFGGGQASFPEVLASVPAVSETEERQTTGSRVTADFTFLPSSPCTSSASRRISFCSTVPSVSSSCTSTSSSSSLCTPSPEPPPCFPLSAFCLSPAMENRTLSKFSASAEDLGKQKTRFPSSNEGERRSHRIASSEHVTLECRVAAAAPRVEDCYTSPSGKEASKSKGVASSPTGAKNHCSSQPTSVSGACRPIGLASSLSGSTFSVLGPSGCTSALTSTSSLCRARGSRASSTILTHKVSDSAARKLVCHSDSLLKKGSGNALRTLSVQDIPARENEGDGVRPIVHHSGAAQPEEGKTGYRNKNSCNGHPRADTDIHELKFPDGGVHKTSGRDRPWHASGGGEQLVSAAEHGGGRMGTSEDGAASRDVRLTDSRSELCSEAGNNQVEGETTGELVEQSTASDQLAGSAAALPCCLAVRPSSVRDTASHLTLFVPVSPSTFPSQPPVCDSSAVTPKWKATQDKRNAQSTTVSMFSVVS</sequence>
<keyword evidence="3" id="KW-1185">Reference proteome</keyword>
<feature type="compositionally biased region" description="Polar residues" evidence="1">
    <location>
        <begin position="489"/>
        <end position="501"/>
    </location>
</feature>
<gene>
    <name evidence="2" type="ORF">CSUI_003823</name>
</gene>
<feature type="compositionally biased region" description="Polar residues" evidence="1">
    <location>
        <begin position="27"/>
        <end position="41"/>
    </location>
</feature>
<feature type="compositionally biased region" description="Polar residues" evidence="1">
    <location>
        <begin position="865"/>
        <end position="880"/>
    </location>
</feature>
<evidence type="ECO:0000313" key="3">
    <source>
        <dbReference type="Proteomes" id="UP000221165"/>
    </source>
</evidence>
<feature type="compositionally biased region" description="Basic and acidic residues" evidence="1">
    <location>
        <begin position="669"/>
        <end position="685"/>
    </location>
</feature>
<feature type="region of interest" description="Disordered" evidence="1">
    <location>
        <begin position="972"/>
        <end position="1064"/>
    </location>
</feature>
<feature type="region of interest" description="Disordered" evidence="1">
    <location>
        <begin position="803"/>
        <end position="829"/>
    </location>
</feature>
<feature type="region of interest" description="Disordered" evidence="1">
    <location>
        <begin position="481"/>
        <end position="510"/>
    </location>
</feature>
<feature type="compositionally biased region" description="Basic and acidic residues" evidence="1">
    <location>
        <begin position="616"/>
        <end position="629"/>
    </location>
</feature>
<feature type="compositionally biased region" description="Low complexity" evidence="1">
    <location>
        <begin position="364"/>
        <end position="386"/>
    </location>
</feature>
<feature type="region of interest" description="Disordered" evidence="1">
    <location>
        <begin position="616"/>
        <end position="702"/>
    </location>
</feature>
<feature type="compositionally biased region" description="Basic and acidic residues" evidence="1">
    <location>
        <begin position="1007"/>
        <end position="1018"/>
    </location>
</feature>
<feature type="compositionally biased region" description="Low complexity" evidence="1">
    <location>
        <begin position="331"/>
        <end position="340"/>
    </location>
</feature>
<comment type="caution">
    <text evidence="2">The sequence shown here is derived from an EMBL/GenBank/DDBJ whole genome shotgun (WGS) entry which is preliminary data.</text>
</comment>
<dbReference type="OrthoDB" id="346484at2759"/>
<accession>A0A2C6L3L9</accession>
<feature type="compositionally biased region" description="Polar residues" evidence="1">
    <location>
        <begin position="387"/>
        <end position="396"/>
    </location>
</feature>
<organism evidence="2 3">
    <name type="scientific">Cystoisospora suis</name>
    <dbReference type="NCBI Taxonomy" id="483139"/>
    <lineage>
        <taxon>Eukaryota</taxon>
        <taxon>Sar</taxon>
        <taxon>Alveolata</taxon>
        <taxon>Apicomplexa</taxon>
        <taxon>Conoidasida</taxon>
        <taxon>Coccidia</taxon>
        <taxon>Eucoccidiorida</taxon>
        <taxon>Eimeriorina</taxon>
        <taxon>Sarcocystidae</taxon>
        <taxon>Cystoisospora</taxon>
    </lineage>
</organism>
<dbReference type="RefSeq" id="XP_067924001.1">
    <property type="nucleotide sequence ID" value="XM_068064018.1"/>
</dbReference>
<evidence type="ECO:0000256" key="1">
    <source>
        <dbReference type="SAM" id="MobiDB-lite"/>
    </source>
</evidence>
<feature type="compositionally biased region" description="Basic and acidic residues" evidence="1">
    <location>
        <begin position="351"/>
        <end position="363"/>
    </location>
</feature>
<dbReference type="EMBL" id="MIGC01001725">
    <property type="protein sequence ID" value="PHJ22324.1"/>
    <property type="molecule type" value="Genomic_DNA"/>
</dbReference>
<dbReference type="Proteomes" id="UP000221165">
    <property type="component" value="Unassembled WGS sequence"/>
</dbReference>
<protein>
    <submittedName>
        <fullName evidence="2">Uncharacterized protein</fullName>
    </submittedName>
</protein>
<dbReference type="VEuPathDB" id="ToxoDB:CSUI_003823"/>
<feature type="region of interest" description="Disordered" evidence="1">
    <location>
        <begin position="850"/>
        <end position="880"/>
    </location>
</feature>
<evidence type="ECO:0000313" key="2">
    <source>
        <dbReference type="EMBL" id="PHJ22324.1"/>
    </source>
</evidence>
<proteinExistence type="predicted"/>
<dbReference type="AlphaFoldDB" id="A0A2C6L3L9"/>
<feature type="region of interest" description="Disordered" evidence="1">
    <location>
        <begin position="27"/>
        <end position="52"/>
    </location>
</feature>
<reference evidence="2 3" key="1">
    <citation type="journal article" date="2017" name="Int. J. Parasitol.">
        <title>The genome of the protozoan parasite Cystoisospora suis and a reverse vaccinology approach to identify vaccine candidates.</title>
        <authorList>
            <person name="Palmieri N."/>
            <person name="Shrestha A."/>
            <person name="Ruttkowski B."/>
            <person name="Beck T."/>
            <person name="Vogl C."/>
            <person name="Tomley F."/>
            <person name="Blake D.P."/>
            <person name="Joachim A."/>
        </authorList>
    </citation>
    <scope>NUCLEOTIDE SEQUENCE [LARGE SCALE GENOMIC DNA]</scope>
    <source>
        <strain evidence="2 3">Wien I</strain>
    </source>
</reference>